<keyword evidence="2" id="KW-1185">Reference proteome</keyword>
<dbReference type="Gramene" id="KJB49201">
    <property type="protein sequence ID" value="KJB49201"/>
    <property type="gene ID" value="B456_008G106300"/>
</dbReference>
<dbReference type="eggNOG" id="ENOG502SYWD">
    <property type="taxonomic scope" value="Eukaryota"/>
</dbReference>
<name>A0A0D2T3Z6_GOSRA</name>
<organism evidence="1 2">
    <name type="scientific">Gossypium raimondii</name>
    <name type="common">Peruvian cotton</name>
    <name type="synonym">Gossypium klotzschianum subsp. raimondii</name>
    <dbReference type="NCBI Taxonomy" id="29730"/>
    <lineage>
        <taxon>Eukaryota</taxon>
        <taxon>Viridiplantae</taxon>
        <taxon>Streptophyta</taxon>
        <taxon>Embryophyta</taxon>
        <taxon>Tracheophyta</taxon>
        <taxon>Spermatophyta</taxon>
        <taxon>Magnoliopsida</taxon>
        <taxon>eudicotyledons</taxon>
        <taxon>Gunneridae</taxon>
        <taxon>Pentapetalae</taxon>
        <taxon>rosids</taxon>
        <taxon>malvids</taxon>
        <taxon>Malvales</taxon>
        <taxon>Malvaceae</taxon>
        <taxon>Malvoideae</taxon>
        <taxon>Gossypium</taxon>
    </lineage>
</organism>
<dbReference type="EMBL" id="CM001747">
    <property type="protein sequence ID" value="KJB49201.1"/>
    <property type="molecule type" value="Genomic_DNA"/>
</dbReference>
<reference evidence="1 2" key="1">
    <citation type="journal article" date="2012" name="Nature">
        <title>Repeated polyploidization of Gossypium genomes and the evolution of spinnable cotton fibres.</title>
        <authorList>
            <person name="Paterson A.H."/>
            <person name="Wendel J.F."/>
            <person name="Gundlach H."/>
            <person name="Guo H."/>
            <person name="Jenkins J."/>
            <person name="Jin D."/>
            <person name="Llewellyn D."/>
            <person name="Showmaker K.C."/>
            <person name="Shu S."/>
            <person name="Udall J."/>
            <person name="Yoo M.J."/>
            <person name="Byers R."/>
            <person name="Chen W."/>
            <person name="Doron-Faigenboim A."/>
            <person name="Duke M.V."/>
            <person name="Gong L."/>
            <person name="Grimwood J."/>
            <person name="Grover C."/>
            <person name="Grupp K."/>
            <person name="Hu G."/>
            <person name="Lee T.H."/>
            <person name="Li J."/>
            <person name="Lin L."/>
            <person name="Liu T."/>
            <person name="Marler B.S."/>
            <person name="Page J.T."/>
            <person name="Roberts A.W."/>
            <person name="Romanel E."/>
            <person name="Sanders W.S."/>
            <person name="Szadkowski E."/>
            <person name="Tan X."/>
            <person name="Tang H."/>
            <person name="Xu C."/>
            <person name="Wang J."/>
            <person name="Wang Z."/>
            <person name="Zhang D."/>
            <person name="Zhang L."/>
            <person name="Ashrafi H."/>
            <person name="Bedon F."/>
            <person name="Bowers J.E."/>
            <person name="Brubaker C.L."/>
            <person name="Chee P.W."/>
            <person name="Das S."/>
            <person name="Gingle A.R."/>
            <person name="Haigler C.H."/>
            <person name="Harker D."/>
            <person name="Hoffmann L.V."/>
            <person name="Hovav R."/>
            <person name="Jones D.C."/>
            <person name="Lemke C."/>
            <person name="Mansoor S."/>
            <person name="ur Rahman M."/>
            <person name="Rainville L.N."/>
            <person name="Rambani A."/>
            <person name="Reddy U.K."/>
            <person name="Rong J.K."/>
            <person name="Saranga Y."/>
            <person name="Scheffler B.E."/>
            <person name="Scheffler J.A."/>
            <person name="Stelly D.M."/>
            <person name="Triplett B.A."/>
            <person name="Van Deynze A."/>
            <person name="Vaslin M.F."/>
            <person name="Waghmare V.N."/>
            <person name="Walford S.A."/>
            <person name="Wright R.J."/>
            <person name="Zaki E.A."/>
            <person name="Zhang T."/>
            <person name="Dennis E.S."/>
            <person name="Mayer K.F."/>
            <person name="Peterson D.G."/>
            <person name="Rokhsar D.S."/>
            <person name="Wang X."/>
            <person name="Schmutz J."/>
        </authorList>
    </citation>
    <scope>NUCLEOTIDE SEQUENCE [LARGE SCALE GENOMIC DNA]</scope>
</reference>
<accession>A0A0D2T3Z6</accession>
<dbReference type="Proteomes" id="UP000032304">
    <property type="component" value="Chromosome 8"/>
</dbReference>
<dbReference type="OMA" id="FRNIPCS"/>
<dbReference type="AlphaFoldDB" id="A0A0D2T3Z6"/>
<evidence type="ECO:0000313" key="1">
    <source>
        <dbReference type="EMBL" id="KJB49201.1"/>
    </source>
</evidence>
<sequence length="125" mass="13756">MGIGELSWKEGGKEKWSLVELTLLISSMVNSAATVFLNIPFTGSVATIIAPFCSFVSSLSSSMGNNTSSMVFSHSLTRFETRSVVKNGCFSTFWMKGNRNNPPVRLSYFFNIFANPTNSQPLLIK</sequence>
<proteinExistence type="predicted"/>
<gene>
    <name evidence="1" type="ORF">B456_008G106300</name>
</gene>
<protein>
    <submittedName>
        <fullName evidence="1">Uncharacterized protein</fullName>
    </submittedName>
</protein>
<evidence type="ECO:0000313" key="2">
    <source>
        <dbReference type="Proteomes" id="UP000032304"/>
    </source>
</evidence>